<reference evidence="3 4" key="1">
    <citation type="submission" date="2013-03" db="EMBL/GenBank/DDBJ databases">
        <title>Salinisphaera dokdonensis CL-ES53 Genome Sequencing.</title>
        <authorList>
            <person name="Li C."/>
            <person name="Lai Q."/>
            <person name="Shao Z."/>
        </authorList>
    </citation>
    <scope>NUCLEOTIDE SEQUENCE [LARGE SCALE GENOMIC DNA]</scope>
    <source>
        <strain evidence="3 4">CL-ES53</strain>
    </source>
</reference>
<dbReference type="RefSeq" id="WP_353108501.1">
    <property type="nucleotide sequence ID" value="NZ_APND01000001.1"/>
</dbReference>
<evidence type="ECO:0000256" key="2">
    <source>
        <dbReference type="SAM" id="SignalP"/>
    </source>
</evidence>
<evidence type="ECO:0000313" key="4">
    <source>
        <dbReference type="Proteomes" id="UP001460888"/>
    </source>
</evidence>
<evidence type="ECO:0000313" key="3">
    <source>
        <dbReference type="EMBL" id="MES1927806.1"/>
    </source>
</evidence>
<dbReference type="EMBL" id="APND01000001">
    <property type="protein sequence ID" value="MES1927806.1"/>
    <property type="molecule type" value="Genomic_DNA"/>
</dbReference>
<keyword evidence="2" id="KW-0732">Signal</keyword>
<feature type="chain" id="PRO_5045335292" description="Lipoprotein" evidence="2">
    <location>
        <begin position="20"/>
        <end position="97"/>
    </location>
</feature>
<evidence type="ECO:0008006" key="5">
    <source>
        <dbReference type="Google" id="ProtNLM"/>
    </source>
</evidence>
<feature type="region of interest" description="Disordered" evidence="1">
    <location>
        <begin position="77"/>
        <end position="97"/>
    </location>
</feature>
<proteinExistence type="predicted"/>
<feature type="compositionally biased region" description="Basic and acidic residues" evidence="1">
    <location>
        <begin position="77"/>
        <end position="91"/>
    </location>
</feature>
<dbReference type="Proteomes" id="UP001460888">
    <property type="component" value="Unassembled WGS sequence"/>
</dbReference>
<evidence type="ECO:0000256" key="1">
    <source>
        <dbReference type="SAM" id="MobiDB-lite"/>
    </source>
</evidence>
<keyword evidence="4" id="KW-1185">Reference proteome</keyword>
<organism evidence="3 4">
    <name type="scientific">Salinisphaera dokdonensis CL-ES53</name>
    <dbReference type="NCBI Taxonomy" id="1304272"/>
    <lineage>
        <taxon>Bacteria</taxon>
        <taxon>Pseudomonadati</taxon>
        <taxon>Pseudomonadota</taxon>
        <taxon>Gammaproteobacteria</taxon>
        <taxon>Salinisphaerales</taxon>
        <taxon>Salinisphaeraceae</taxon>
        <taxon>Salinisphaera</taxon>
    </lineage>
</organism>
<gene>
    <name evidence="3" type="ORF">SADO_01080</name>
</gene>
<sequence>MRRSFLKVFGLALAVSVLAGCTTLFVSGDDSQCARDLAEVENAAAAARRALAEGVSAENRQPMLDLLVDAADHARASCGYERPDTPSSDRARKPKAG</sequence>
<name>A0ABV2AW08_9GAMM</name>
<accession>A0ABV2AW08</accession>
<protein>
    <recommendedName>
        <fullName evidence="5">Lipoprotein</fullName>
    </recommendedName>
</protein>
<comment type="caution">
    <text evidence="3">The sequence shown here is derived from an EMBL/GenBank/DDBJ whole genome shotgun (WGS) entry which is preliminary data.</text>
</comment>
<feature type="signal peptide" evidence="2">
    <location>
        <begin position="1"/>
        <end position="19"/>
    </location>
</feature>
<dbReference type="PROSITE" id="PS51257">
    <property type="entry name" value="PROKAR_LIPOPROTEIN"/>
    <property type="match status" value="1"/>
</dbReference>